<sequence>MTDTFILQLPDIDDKVYYIPEFKQCETPITTLNIAGATTEKNKISDSNSSSSCSDSNSSEFLSTNDSFYYGFDYYDVESIYDSYSSITNTTTKTKNTIMMDINNNNNLFYDKSFSLESSLNIETHVKYLSPYIQNSFEDDCADISTKKTQFQTLPIIDSLTPSFEGCPQQFTIFSPAPLRSNDIYCSLLQTENLTYEQYLRSNEYNNEKNIVTNGCQCGNDYDFTSYYSKDCLKRSNSKRKNKKRDKKYKKKYLDLDILSTFSNYSSLFSKNDQKNTKIKKEISSDKNADNKKYKKNIEKISHNNIKENRLILKGSDSQKTENKLSNNVNSNLNYCSFDFNFITIIETKLNRYNTKTLGRLINSDSKNPENSIHNTNQDIMDKIRLQEVSYRFSKSYF</sequence>
<reference evidence="2" key="1">
    <citation type="submission" date="2023-07" db="EMBL/GenBank/DDBJ databases">
        <title>A draft genome of Kazachstania heterogenica Y-27499.</title>
        <authorList>
            <person name="Donic C."/>
            <person name="Kralova J.S."/>
            <person name="Fidel L."/>
            <person name="Ben-Dor S."/>
            <person name="Jung S."/>
        </authorList>
    </citation>
    <scope>NUCLEOTIDE SEQUENCE [LARGE SCALE GENOMIC DNA]</scope>
    <source>
        <strain evidence="2">Y27499</strain>
    </source>
</reference>
<dbReference type="AlphaFoldDB" id="A0AAN7WTV1"/>
<dbReference type="EMBL" id="JAWIZZ010000035">
    <property type="protein sequence ID" value="KAK5781483.1"/>
    <property type="molecule type" value="Genomic_DNA"/>
</dbReference>
<organism evidence="1 2">
    <name type="scientific">Arxiozyma heterogenica</name>
    <dbReference type="NCBI Taxonomy" id="278026"/>
    <lineage>
        <taxon>Eukaryota</taxon>
        <taxon>Fungi</taxon>
        <taxon>Dikarya</taxon>
        <taxon>Ascomycota</taxon>
        <taxon>Saccharomycotina</taxon>
        <taxon>Saccharomycetes</taxon>
        <taxon>Saccharomycetales</taxon>
        <taxon>Saccharomycetaceae</taxon>
        <taxon>Arxiozyma</taxon>
    </lineage>
</organism>
<accession>A0AAN7WTV1</accession>
<name>A0AAN7WTV1_9SACH</name>
<comment type="caution">
    <text evidence="1">The sequence shown here is derived from an EMBL/GenBank/DDBJ whole genome shotgun (WGS) entry which is preliminary data.</text>
</comment>
<dbReference type="Proteomes" id="UP001306508">
    <property type="component" value="Unassembled WGS sequence"/>
</dbReference>
<gene>
    <name evidence="1" type="ORF">RI543_001031</name>
</gene>
<evidence type="ECO:0000313" key="2">
    <source>
        <dbReference type="Proteomes" id="UP001306508"/>
    </source>
</evidence>
<proteinExistence type="predicted"/>
<protein>
    <submittedName>
        <fullName evidence="1">Uncharacterized protein</fullName>
    </submittedName>
</protein>
<evidence type="ECO:0000313" key="1">
    <source>
        <dbReference type="EMBL" id="KAK5781483.1"/>
    </source>
</evidence>
<keyword evidence="2" id="KW-1185">Reference proteome</keyword>